<dbReference type="Proteomes" id="UP000298058">
    <property type="component" value="Unassembled WGS sequence"/>
</dbReference>
<gene>
    <name evidence="6" type="ORF">EHS15_16140</name>
</gene>
<dbReference type="InterPro" id="IPR003439">
    <property type="entry name" value="ABC_transporter-like_ATP-bd"/>
</dbReference>
<evidence type="ECO:0000256" key="1">
    <source>
        <dbReference type="ARBA" id="ARBA00005417"/>
    </source>
</evidence>
<dbReference type="PANTHER" id="PTHR42734">
    <property type="entry name" value="METAL TRANSPORT SYSTEM ATP-BINDING PROTEIN TM_0124-RELATED"/>
    <property type="match status" value="1"/>
</dbReference>
<dbReference type="InterPro" id="IPR050153">
    <property type="entry name" value="Metal_Ion_Import_ABC"/>
</dbReference>
<dbReference type="InterPro" id="IPR017871">
    <property type="entry name" value="ABC_transporter-like_CS"/>
</dbReference>
<keyword evidence="4 6" id="KW-0067">ATP-binding</keyword>
<evidence type="ECO:0000256" key="2">
    <source>
        <dbReference type="ARBA" id="ARBA00022448"/>
    </source>
</evidence>
<keyword evidence="2" id="KW-0813">Transport</keyword>
<evidence type="ECO:0000256" key="3">
    <source>
        <dbReference type="ARBA" id="ARBA00022741"/>
    </source>
</evidence>
<comment type="similarity">
    <text evidence="1">Belongs to the ABC transporter superfamily.</text>
</comment>
<dbReference type="SUPFAM" id="SSF52540">
    <property type="entry name" value="P-loop containing nucleoside triphosphate hydrolases"/>
    <property type="match status" value="1"/>
</dbReference>
<dbReference type="PROSITE" id="PS00211">
    <property type="entry name" value="ABC_TRANSPORTER_1"/>
    <property type="match status" value="1"/>
</dbReference>
<name>A0A4R9LWU2_9LEPT</name>
<dbReference type="GO" id="GO:0016887">
    <property type="term" value="F:ATP hydrolysis activity"/>
    <property type="evidence" value="ECO:0007669"/>
    <property type="project" value="InterPro"/>
</dbReference>
<accession>A0A4R9LWU2</accession>
<reference evidence="6" key="1">
    <citation type="journal article" date="2019" name="PLoS Negl. Trop. Dis.">
        <title>Revisiting the worldwide diversity of Leptospira species in the environment.</title>
        <authorList>
            <person name="Vincent A.T."/>
            <person name="Schiettekatte O."/>
            <person name="Bourhy P."/>
            <person name="Veyrier F.J."/>
            <person name="Picardeau M."/>
        </authorList>
    </citation>
    <scope>NUCLEOTIDE SEQUENCE [LARGE SCALE GENOMIC DNA]</scope>
    <source>
        <strain evidence="6">201300427</strain>
    </source>
</reference>
<dbReference type="SMART" id="SM00382">
    <property type="entry name" value="AAA"/>
    <property type="match status" value="1"/>
</dbReference>
<organism evidence="6 7">
    <name type="scientific">Leptospira idonii</name>
    <dbReference type="NCBI Taxonomy" id="1193500"/>
    <lineage>
        <taxon>Bacteria</taxon>
        <taxon>Pseudomonadati</taxon>
        <taxon>Spirochaetota</taxon>
        <taxon>Spirochaetia</taxon>
        <taxon>Leptospirales</taxon>
        <taxon>Leptospiraceae</taxon>
        <taxon>Leptospira</taxon>
    </lineage>
</organism>
<proteinExistence type="inferred from homology"/>
<keyword evidence="7" id="KW-1185">Reference proteome</keyword>
<dbReference type="AlphaFoldDB" id="A0A4R9LWU2"/>
<dbReference type="EMBL" id="RQHW01000065">
    <property type="protein sequence ID" value="TGN17567.1"/>
    <property type="molecule type" value="Genomic_DNA"/>
</dbReference>
<dbReference type="PROSITE" id="PS50893">
    <property type="entry name" value="ABC_TRANSPORTER_2"/>
    <property type="match status" value="1"/>
</dbReference>
<feature type="domain" description="ABC transporter" evidence="5">
    <location>
        <begin position="14"/>
        <end position="234"/>
    </location>
</feature>
<evidence type="ECO:0000259" key="5">
    <source>
        <dbReference type="PROSITE" id="PS50893"/>
    </source>
</evidence>
<keyword evidence="3" id="KW-0547">Nucleotide-binding</keyword>
<dbReference type="PANTHER" id="PTHR42734:SF5">
    <property type="entry name" value="IRON TRANSPORT SYSTEM ATP-BINDING PROTEIN HI_0361-RELATED"/>
    <property type="match status" value="1"/>
</dbReference>
<dbReference type="Pfam" id="PF00005">
    <property type="entry name" value="ABC_tran"/>
    <property type="match status" value="1"/>
</dbReference>
<dbReference type="GO" id="GO:0005524">
    <property type="term" value="F:ATP binding"/>
    <property type="evidence" value="ECO:0007669"/>
    <property type="project" value="UniProtKB-KW"/>
</dbReference>
<protein>
    <submittedName>
        <fullName evidence="6">ATP-binding cassette domain-containing protein</fullName>
    </submittedName>
</protein>
<dbReference type="OrthoDB" id="9806726at2"/>
<evidence type="ECO:0000256" key="4">
    <source>
        <dbReference type="ARBA" id="ARBA00022840"/>
    </source>
</evidence>
<evidence type="ECO:0000313" key="7">
    <source>
        <dbReference type="Proteomes" id="UP000298058"/>
    </source>
</evidence>
<dbReference type="InterPro" id="IPR027417">
    <property type="entry name" value="P-loop_NTPase"/>
</dbReference>
<comment type="caution">
    <text evidence="6">The sequence shown here is derived from an EMBL/GenBank/DDBJ whole genome shotgun (WGS) entry which is preliminary data.</text>
</comment>
<dbReference type="InterPro" id="IPR003593">
    <property type="entry name" value="AAA+_ATPase"/>
</dbReference>
<dbReference type="Gene3D" id="3.40.50.300">
    <property type="entry name" value="P-loop containing nucleotide triphosphate hydrolases"/>
    <property type="match status" value="1"/>
</dbReference>
<evidence type="ECO:0000313" key="6">
    <source>
        <dbReference type="EMBL" id="TGN17567.1"/>
    </source>
</evidence>
<dbReference type="RefSeq" id="WP_135761625.1">
    <property type="nucleotide sequence ID" value="NZ_RQHW01000065.1"/>
</dbReference>
<sequence>MQVIEQNQTKSYFLRTNNLSVGYRSGFPVVSDVSFDIQPGKTYALIGGNGAGKTTVFKTLTGLIPPLSGSIDFPELKSSSYVPQAKKMRLDFPLSVKEVLLMPKNIGFSFLPKKKFTDEELFLIERTGIRHFLKKQISECSGGQLQRVLILRSLFTKANLVFLDEPMDSLDHESRELFQEILEEYIHEANRSLFVITHSLTHDWRQGFSEIFEIDEGKFYKISEGQKPPHCHHHD</sequence>